<comment type="cofactor">
    <cofactor evidence="6">
        <name>Mg(2+)</name>
        <dbReference type="ChEBI" id="CHEBI:18420"/>
    </cofactor>
</comment>
<feature type="binding site" evidence="6">
    <location>
        <position position="100"/>
    </location>
    <ligand>
        <name>Mg(2+)</name>
        <dbReference type="ChEBI" id="CHEBI:18420"/>
        <label>2</label>
    </ligand>
</feature>
<feature type="binding site" evidence="6">
    <location>
        <begin position="99"/>
        <end position="102"/>
    </location>
    <ligand>
        <name>substrate</name>
    </ligand>
</feature>
<dbReference type="Pfam" id="PF00459">
    <property type="entry name" value="Inositol_P"/>
    <property type="match status" value="1"/>
</dbReference>
<comment type="subcellular location">
    <subcellularLocation>
        <location evidence="6">Cell inner membrane</location>
        <topology evidence="6">Peripheral membrane protein</topology>
        <orientation evidence="6">Cytoplasmic side</orientation>
    </subcellularLocation>
</comment>
<dbReference type="CDD" id="cd01638">
    <property type="entry name" value="CysQ"/>
    <property type="match status" value="1"/>
</dbReference>
<dbReference type="Proteomes" id="UP000619761">
    <property type="component" value="Unassembled WGS sequence"/>
</dbReference>
<proteinExistence type="inferred from homology"/>
<keyword evidence="6" id="KW-0479">Metal-binding</keyword>
<dbReference type="HAMAP" id="MF_02095">
    <property type="entry name" value="CysQ"/>
    <property type="match status" value="1"/>
</dbReference>
<dbReference type="PANTHER" id="PTHR43028">
    <property type="entry name" value="3'(2'),5'-BISPHOSPHATE NUCLEOTIDASE 1"/>
    <property type="match status" value="1"/>
</dbReference>
<dbReference type="SUPFAM" id="SSF56655">
    <property type="entry name" value="Carbohydrate phosphatase"/>
    <property type="match status" value="1"/>
</dbReference>
<protein>
    <recommendedName>
        <fullName evidence="6">3'(2'),5'-bisphosphate nucleotidase CysQ</fullName>
        <ecNumber evidence="6">3.1.3.7</ecNumber>
    </recommendedName>
    <alternativeName>
        <fullName evidence="6">3'(2'),5-bisphosphonucleoside 3'(2')-phosphohydrolase</fullName>
    </alternativeName>
    <alternativeName>
        <fullName evidence="6">3'-phosphoadenosine 5'-phosphate phosphatase</fullName>
        <shortName evidence="6">PAP phosphatase</shortName>
    </alternativeName>
</protein>
<evidence type="ECO:0000256" key="1">
    <source>
        <dbReference type="ARBA" id="ARBA00005289"/>
    </source>
</evidence>
<dbReference type="EMBL" id="BMYZ01000003">
    <property type="protein sequence ID" value="GGY83445.1"/>
    <property type="molecule type" value="Genomic_DNA"/>
</dbReference>
<evidence type="ECO:0000256" key="5">
    <source>
        <dbReference type="ARBA" id="ARBA00023136"/>
    </source>
</evidence>
<comment type="function">
    <text evidence="6">Converts adenosine-3',5'-bisphosphate (PAP) to AMP.</text>
</comment>
<keyword evidence="2 6" id="KW-1003">Cell membrane</keyword>
<keyword evidence="8" id="KW-1185">Reference proteome</keyword>
<keyword evidence="5 6" id="KW-0472">Membrane</keyword>
<feature type="binding site" evidence="6">
    <location>
        <position position="97"/>
    </location>
    <ligand>
        <name>Mg(2+)</name>
        <dbReference type="ChEBI" id="CHEBI:18420"/>
        <label>1</label>
    </ligand>
</feature>
<dbReference type="InterPro" id="IPR020550">
    <property type="entry name" value="Inositol_monophosphatase_CS"/>
</dbReference>
<reference evidence="8" key="1">
    <citation type="journal article" date="2019" name="Int. J. Syst. Evol. Microbiol.">
        <title>The Global Catalogue of Microorganisms (GCM) 10K type strain sequencing project: providing services to taxonomists for standard genome sequencing and annotation.</title>
        <authorList>
            <consortium name="The Broad Institute Genomics Platform"/>
            <consortium name="The Broad Institute Genome Sequencing Center for Infectious Disease"/>
            <person name="Wu L."/>
            <person name="Ma J."/>
        </authorList>
    </citation>
    <scope>NUCLEOTIDE SEQUENCE [LARGE SCALE GENOMIC DNA]</scope>
    <source>
        <strain evidence="8">KCTC 32239</strain>
    </source>
</reference>
<dbReference type="InterPro" id="IPR000760">
    <property type="entry name" value="Inositol_monophosphatase-like"/>
</dbReference>
<dbReference type="PROSITE" id="PS00630">
    <property type="entry name" value="IMP_2"/>
    <property type="match status" value="1"/>
</dbReference>
<dbReference type="Gene3D" id="3.40.190.80">
    <property type="match status" value="1"/>
</dbReference>
<comment type="similarity">
    <text evidence="1 6">Belongs to the inositol monophosphatase superfamily. CysQ family.</text>
</comment>
<gene>
    <name evidence="6" type="primary">cysQ</name>
    <name evidence="7" type="ORF">GCM10011613_30420</name>
</gene>
<dbReference type="PANTHER" id="PTHR43028:SF5">
    <property type="entry name" value="3'(2'),5'-BISPHOSPHATE NUCLEOTIDASE 1"/>
    <property type="match status" value="1"/>
</dbReference>
<accession>A0ABQ3BBU4</accession>
<dbReference type="NCBIfam" id="TIGR01331">
    <property type="entry name" value="bisphos_cysQ"/>
    <property type="match status" value="1"/>
</dbReference>
<keyword evidence="3 6" id="KW-0997">Cell inner membrane</keyword>
<feature type="binding site" evidence="6">
    <location>
        <position position="240"/>
    </location>
    <ligand>
        <name>Mg(2+)</name>
        <dbReference type="ChEBI" id="CHEBI:18420"/>
        <label>2</label>
    </ligand>
</feature>
<comment type="catalytic activity">
    <reaction evidence="6">
        <text>adenosine 3',5'-bisphosphate + H2O = AMP + phosphate</text>
        <dbReference type="Rhea" id="RHEA:10040"/>
        <dbReference type="ChEBI" id="CHEBI:15377"/>
        <dbReference type="ChEBI" id="CHEBI:43474"/>
        <dbReference type="ChEBI" id="CHEBI:58343"/>
        <dbReference type="ChEBI" id="CHEBI:456215"/>
        <dbReference type="EC" id="3.1.3.7"/>
    </reaction>
</comment>
<feature type="binding site" evidence="6">
    <location>
        <position position="77"/>
    </location>
    <ligand>
        <name>Mg(2+)</name>
        <dbReference type="ChEBI" id="CHEBI:18420"/>
        <label>1</label>
    </ligand>
</feature>
<dbReference type="EC" id="3.1.3.7" evidence="6"/>
<sequence length="292" mass="31947">MTMELTSTLSLDHTFTSRLIDITRAAGAAILAIYNAPETANIQTKNDDSPLTAADLAAHQLIVRELPGLLDVPVISEESALPSLAERQAWSTYWLVDPLDGTKEFIARNGQFTVNIALIVNTVPLLGVVHVPVTDETYLGVDKSLAEDELTRAEKYVNGIFASEIKTQSVGKKLAENRPLNVLMSLRHGSREQTELVARLQSRWPVPLNPLNVGSSLKFCWIAEGRADFYPRLGPTSEWDTAAAQAVLTAAGGMVVEANGFRPLRCNTRETVLNPFFLAMGDASFDWQSLLV</sequence>
<comment type="caution">
    <text evidence="7">The sequence shown here is derived from an EMBL/GenBank/DDBJ whole genome shotgun (WGS) entry which is preliminary data.</text>
</comment>
<evidence type="ECO:0000256" key="6">
    <source>
        <dbReference type="HAMAP-Rule" id="MF_02095"/>
    </source>
</evidence>
<evidence type="ECO:0000256" key="4">
    <source>
        <dbReference type="ARBA" id="ARBA00022801"/>
    </source>
</evidence>
<feature type="binding site" evidence="6">
    <location>
        <position position="240"/>
    </location>
    <ligand>
        <name>substrate</name>
    </ligand>
</feature>
<name>A0ABQ3BBU4_9GAMM</name>
<feature type="binding site" evidence="6">
    <location>
        <position position="99"/>
    </location>
    <ligand>
        <name>Mg(2+)</name>
        <dbReference type="ChEBI" id="CHEBI:18420"/>
        <label>1</label>
    </ligand>
</feature>
<dbReference type="InterPro" id="IPR050725">
    <property type="entry name" value="CysQ/Inositol_MonoPase"/>
</dbReference>
<dbReference type="Gene3D" id="3.30.540.10">
    <property type="entry name" value="Fructose-1,6-Bisphosphatase, subunit A, domain 1"/>
    <property type="match status" value="1"/>
</dbReference>
<dbReference type="InterPro" id="IPR006240">
    <property type="entry name" value="CysQ"/>
</dbReference>
<evidence type="ECO:0000313" key="7">
    <source>
        <dbReference type="EMBL" id="GGY83445.1"/>
    </source>
</evidence>
<evidence type="ECO:0000256" key="2">
    <source>
        <dbReference type="ARBA" id="ARBA00022475"/>
    </source>
</evidence>
<dbReference type="RefSeq" id="WP_229837990.1">
    <property type="nucleotide sequence ID" value="NZ_BMYZ01000003.1"/>
</dbReference>
<keyword evidence="6" id="KW-0460">Magnesium</keyword>
<organism evidence="7 8">
    <name type="scientific">Cellvibrio zantedeschiae</name>
    <dbReference type="NCBI Taxonomy" id="1237077"/>
    <lineage>
        <taxon>Bacteria</taxon>
        <taxon>Pseudomonadati</taxon>
        <taxon>Pseudomonadota</taxon>
        <taxon>Gammaproteobacteria</taxon>
        <taxon>Cellvibrionales</taxon>
        <taxon>Cellvibrionaceae</taxon>
        <taxon>Cellvibrio</taxon>
    </lineage>
</organism>
<feature type="binding site" evidence="6">
    <location>
        <position position="97"/>
    </location>
    <ligand>
        <name>Mg(2+)</name>
        <dbReference type="ChEBI" id="CHEBI:18420"/>
        <label>2</label>
    </ligand>
</feature>
<evidence type="ECO:0000313" key="8">
    <source>
        <dbReference type="Proteomes" id="UP000619761"/>
    </source>
</evidence>
<feature type="binding site" evidence="6">
    <location>
        <position position="77"/>
    </location>
    <ligand>
        <name>substrate</name>
    </ligand>
</feature>
<keyword evidence="4 6" id="KW-0378">Hydrolase</keyword>
<evidence type="ECO:0000256" key="3">
    <source>
        <dbReference type="ARBA" id="ARBA00022519"/>
    </source>
</evidence>